<evidence type="ECO:0000313" key="8">
    <source>
        <dbReference type="Proteomes" id="UP000294749"/>
    </source>
</evidence>
<evidence type="ECO:0000313" key="7">
    <source>
        <dbReference type="EMBL" id="TDT39581.1"/>
    </source>
</evidence>
<keyword evidence="8" id="KW-1185">Reference proteome</keyword>
<comment type="caution">
    <text evidence="7">The sequence shown here is derived from an EMBL/GenBank/DDBJ whole genome shotgun (WGS) entry which is preliminary data.</text>
</comment>
<dbReference type="NCBIfam" id="TIGR00229">
    <property type="entry name" value="sensory_box"/>
    <property type="match status" value="1"/>
</dbReference>
<dbReference type="Pfam" id="PF13426">
    <property type="entry name" value="PAS_9"/>
    <property type="match status" value="1"/>
</dbReference>
<evidence type="ECO:0000256" key="2">
    <source>
        <dbReference type="ARBA" id="ARBA00012438"/>
    </source>
</evidence>
<organism evidence="7 8">
    <name type="scientific">Maribacter spongiicola</name>
    <dbReference type="NCBI Taxonomy" id="1206753"/>
    <lineage>
        <taxon>Bacteria</taxon>
        <taxon>Pseudomonadati</taxon>
        <taxon>Bacteroidota</taxon>
        <taxon>Flavobacteriia</taxon>
        <taxon>Flavobacteriales</taxon>
        <taxon>Flavobacteriaceae</taxon>
        <taxon>Maribacter</taxon>
    </lineage>
</organism>
<dbReference type="PRINTS" id="PR00344">
    <property type="entry name" value="BCTRLSENSOR"/>
</dbReference>
<dbReference type="InterPro" id="IPR036890">
    <property type="entry name" value="HATPase_C_sf"/>
</dbReference>
<dbReference type="SUPFAM" id="SSF55785">
    <property type="entry name" value="PYP-like sensor domain (PAS domain)"/>
    <property type="match status" value="3"/>
</dbReference>
<evidence type="ECO:0000259" key="6">
    <source>
        <dbReference type="PROSITE" id="PS50109"/>
    </source>
</evidence>
<dbReference type="Pfam" id="PF08448">
    <property type="entry name" value="PAS_4"/>
    <property type="match status" value="1"/>
</dbReference>
<dbReference type="InterPro" id="IPR013655">
    <property type="entry name" value="PAS_fold_3"/>
</dbReference>
<dbReference type="RefSeq" id="WP_133688793.1">
    <property type="nucleotide sequence ID" value="NZ_SOAY01000015.1"/>
</dbReference>
<dbReference type="SMART" id="SM00387">
    <property type="entry name" value="HATPase_c"/>
    <property type="match status" value="1"/>
</dbReference>
<comment type="catalytic activity">
    <reaction evidence="1">
        <text>ATP + protein L-histidine = ADP + protein N-phospho-L-histidine.</text>
        <dbReference type="EC" id="2.7.13.3"/>
    </reaction>
</comment>
<evidence type="ECO:0000256" key="1">
    <source>
        <dbReference type="ARBA" id="ARBA00000085"/>
    </source>
</evidence>
<feature type="domain" description="Histidine kinase" evidence="6">
    <location>
        <begin position="401"/>
        <end position="613"/>
    </location>
</feature>
<sequence length="613" mass="70062">MFKSKNSSSFSLDWINQIPSSIVIIDTDFKLISASPRWQANFQLDLNAIEGKHFLNLFPEISQDLKARLQYSLDGLRDIKFKYNAKDCQYSSKDSIWHLNPWKDGYGNIIGVVIKVEPISKTQELEIELSKTKLILNQKSAVAKIGSWEFDVQKEELHWTPIVNKIYGLPAAFEPNLDEAIGYYIEESREIIKRVVFEAINSGKPWNEKAQLKREDGTIIWVNTIGRPKFKEGKCIRIIGTIQHLQDEVVQNVEVSNSIKIEYPLFEKVPIGLAIIDLETGVFLNLNQHMLKLTGFEKEYFLNKNYKQFVNAHFSSQSENLTQQLLEKGSFTPIKFTFSNNKKHLLNLKVTGTLVEDSTNVKSVLCTFENITSQFKLEKNLKNTIASAREKNEQLLNFAHMVSHNLKTHATNFSLLLNFLNDETGKIQRNKYMNMLFSASDNLSETIKGLREIVAVKSSINEEKKLLSLNESLFVVEQNVAGLLKETNGKIINEIPETTLVKALPAYLNSILTNCITNSIKYRCDDKKPIIILSIEENKSYTILSVEDNGLGIDLEKYGNELFGLYKTFHRNKESRGIGLYITKNQMDAMNGKITVESKPNEGTTFKFHFNKK</sequence>
<dbReference type="EMBL" id="SOAY01000015">
    <property type="protein sequence ID" value="TDT39581.1"/>
    <property type="molecule type" value="Genomic_DNA"/>
</dbReference>
<dbReference type="Pfam" id="PF08447">
    <property type="entry name" value="PAS_3"/>
    <property type="match status" value="1"/>
</dbReference>
<dbReference type="Gene3D" id="3.30.450.20">
    <property type="entry name" value="PAS domain"/>
    <property type="match status" value="3"/>
</dbReference>
<dbReference type="OrthoDB" id="5522855at2"/>
<dbReference type="InterPro" id="IPR052162">
    <property type="entry name" value="Sensor_kinase/Photoreceptor"/>
</dbReference>
<name>A0A4R7JN78_9FLAO</name>
<dbReference type="Gene3D" id="3.30.565.10">
    <property type="entry name" value="Histidine kinase-like ATPase, C-terminal domain"/>
    <property type="match status" value="1"/>
</dbReference>
<dbReference type="PANTHER" id="PTHR43304">
    <property type="entry name" value="PHYTOCHROME-LIKE PROTEIN CPH1"/>
    <property type="match status" value="1"/>
</dbReference>
<dbReference type="GO" id="GO:0004673">
    <property type="term" value="F:protein histidine kinase activity"/>
    <property type="evidence" value="ECO:0007669"/>
    <property type="project" value="UniProtKB-EC"/>
</dbReference>
<reference evidence="7 8" key="1">
    <citation type="submission" date="2019-03" db="EMBL/GenBank/DDBJ databases">
        <title>Genomic Encyclopedia of Archaeal and Bacterial Type Strains, Phase II (KMG-II): from individual species to whole genera.</title>
        <authorList>
            <person name="Goeker M."/>
        </authorList>
    </citation>
    <scope>NUCLEOTIDE SEQUENCE [LARGE SCALE GENOMIC DNA]</scope>
    <source>
        <strain evidence="7 8">DSM 25233</strain>
    </source>
</reference>
<keyword evidence="4" id="KW-0808">Transferase</keyword>
<dbReference type="SUPFAM" id="SSF55874">
    <property type="entry name" value="ATPase domain of HSP90 chaperone/DNA topoisomerase II/histidine kinase"/>
    <property type="match status" value="1"/>
</dbReference>
<dbReference type="PANTHER" id="PTHR43304:SF1">
    <property type="entry name" value="PAC DOMAIN-CONTAINING PROTEIN"/>
    <property type="match status" value="1"/>
</dbReference>
<dbReference type="EC" id="2.7.13.3" evidence="2"/>
<dbReference type="InterPro" id="IPR000014">
    <property type="entry name" value="PAS"/>
</dbReference>
<dbReference type="CDD" id="cd00130">
    <property type="entry name" value="PAS"/>
    <property type="match status" value="2"/>
</dbReference>
<keyword evidence="3" id="KW-0597">Phosphoprotein</keyword>
<dbReference type="PROSITE" id="PS50109">
    <property type="entry name" value="HIS_KIN"/>
    <property type="match status" value="1"/>
</dbReference>
<dbReference type="InterPro" id="IPR003594">
    <property type="entry name" value="HATPase_dom"/>
</dbReference>
<dbReference type="SMART" id="SM00091">
    <property type="entry name" value="PAS"/>
    <property type="match status" value="2"/>
</dbReference>
<dbReference type="InterPro" id="IPR004358">
    <property type="entry name" value="Sig_transdc_His_kin-like_C"/>
</dbReference>
<dbReference type="AlphaFoldDB" id="A0A4R7JN78"/>
<evidence type="ECO:0000256" key="5">
    <source>
        <dbReference type="ARBA" id="ARBA00022777"/>
    </source>
</evidence>
<dbReference type="Proteomes" id="UP000294749">
    <property type="component" value="Unassembled WGS sequence"/>
</dbReference>
<protein>
    <recommendedName>
        <fullName evidence="2">histidine kinase</fullName>
        <ecNumber evidence="2">2.7.13.3</ecNumber>
    </recommendedName>
</protein>
<gene>
    <name evidence="7" type="ORF">CLV90_3563</name>
</gene>
<keyword evidence="5" id="KW-0418">Kinase</keyword>
<dbReference type="InterPro" id="IPR005467">
    <property type="entry name" value="His_kinase_dom"/>
</dbReference>
<dbReference type="InterPro" id="IPR035965">
    <property type="entry name" value="PAS-like_dom_sf"/>
</dbReference>
<evidence type="ECO:0000256" key="4">
    <source>
        <dbReference type="ARBA" id="ARBA00022679"/>
    </source>
</evidence>
<proteinExistence type="predicted"/>
<accession>A0A4R7JN78</accession>
<dbReference type="Pfam" id="PF02518">
    <property type="entry name" value="HATPase_c"/>
    <property type="match status" value="1"/>
</dbReference>
<evidence type="ECO:0000256" key="3">
    <source>
        <dbReference type="ARBA" id="ARBA00022553"/>
    </source>
</evidence>
<dbReference type="InterPro" id="IPR013656">
    <property type="entry name" value="PAS_4"/>
</dbReference>